<dbReference type="Proteomes" id="UP000037460">
    <property type="component" value="Unassembled WGS sequence"/>
</dbReference>
<dbReference type="SMART" id="SM00028">
    <property type="entry name" value="TPR"/>
    <property type="match status" value="3"/>
</dbReference>
<dbReference type="InterPro" id="IPR036869">
    <property type="entry name" value="J_dom_sf"/>
</dbReference>
<keyword evidence="1" id="KW-0040">ANK repeat</keyword>
<reference evidence="7" key="1">
    <citation type="journal article" date="2015" name="PLoS Genet.">
        <title>Genome Sequence and Transcriptome Analyses of Chrysochromulina tobin: Metabolic Tools for Enhanced Algal Fitness in the Prominent Order Prymnesiales (Haptophyceae).</title>
        <authorList>
            <person name="Hovde B.T."/>
            <person name="Deodato C.R."/>
            <person name="Hunsperger H.M."/>
            <person name="Ryken S.A."/>
            <person name="Yost W."/>
            <person name="Jha R.K."/>
            <person name="Patterson J."/>
            <person name="Monnat R.J. Jr."/>
            <person name="Barlow S.B."/>
            <person name="Starkenburg S.R."/>
            <person name="Cattolico R.A."/>
        </authorList>
    </citation>
    <scope>NUCLEOTIDE SEQUENCE</scope>
    <source>
        <strain evidence="7">CCMP291</strain>
    </source>
</reference>
<dbReference type="OrthoDB" id="207120at2759"/>
<dbReference type="PANTHER" id="PTHR44200">
    <property type="entry name" value="DNAJ HOMOLOG SUBFAMILY C MEMBER 7"/>
    <property type="match status" value="1"/>
</dbReference>
<dbReference type="InterPro" id="IPR036770">
    <property type="entry name" value="Ankyrin_rpt-contain_sf"/>
</dbReference>
<dbReference type="Gene3D" id="1.25.40.10">
    <property type="entry name" value="Tetratricopeptide repeat domain"/>
    <property type="match status" value="1"/>
</dbReference>
<dbReference type="PROSITE" id="PS50005">
    <property type="entry name" value="TPR"/>
    <property type="match status" value="1"/>
</dbReference>
<keyword evidence="2" id="KW-0802">TPR repeat</keyword>
<feature type="repeat" description="ANK" evidence="1">
    <location>
        <begin position="366"/>
        <end position="398"/>
    </location>
</feature>
<accession>A0A0M0J3C8</accession>
<proteinExistence type="predicted"/>
<evidence type="ECO:0000256" key="1">
    <source>
        <dbReference type="PROSITE-ProRule" id="PRU00023"/>
    </source>
</evidence>
<dbReference type="InterPro" id="IPR011990">
    <property type="entry name" value="TPR-like_helical_dom_sf"/>
</dbReference>
<dbReference type="PROSITE" id="PS50297">
    <property type="entry name" value="ANK_REP_REGION"/>
    <property type="match status" value="2"/>
</dbReference>
<dbReference type="SUPFAM" id="SSF48452">
    <property type="entry name" value="TPR-like"/>
    <property type="match status" value="1"/>
</dbReference>
<feature type="region of interest" description="Disordered" evidence="4">
    <location>
        <begin position="246"/>
        <end position="342"/>
    </location>
</feature>
<feature type="compositionally biased region" description="Low complexity" evidence="4">
    <location>
        <begin position="282"/>
        <end position="292"/>
    </location>
</feature>
<protein>
    <submittedName>
        <fullName evidence="6">Tankyrase-1 like protein</fullName>
    </submittedName>
</protein>
<dbReference type="SMART" id="SM00248">
    <property type="entry name" value="ANK"/>
    <property type="match status" value="2"/>
</dbReference>
<sequence length="767" mass="80566">MPTPTWLQRELALIAAEAERRHEHEVESLRHRLQQCETERMQSQLHALQLEAQLQEADAQRQELEGALDDAESEIAQQRLNSDHDKREERTVEAAQLARINELSRELIATRFELAAALGLLPPTATPSASTEVSRLGLDALLSAAARLDLQAADAILNPACVLTRAVGAANAASDDDGAAATSSGLAPTPAAGAPAADVSSPPTLGEICQAQRDALSVSLDRALLTVCKPVTSPSALAVTGARGARAGTTAGSAGSAPSPSLSPTSLKPRGSPAASGKPKRSPLSPRSPAAGVSPPKVADDSIAESSVSSGADGDDAERGGVPEHTSPADEEAEAPGARARSAEAAGALIEALLLRGAQVNAVDETGRTAIHWACERGQPLIAALLVQHHASLEVVDARGRTPLHAAAARGSGTLVELLLRHGADETVEASDGSTAGSLASAAADSGAATTLADCTLRVAGMARRANALYRRGLFGKATTAFEKALEVATGAGASVCSATDVATLHFNCARAAIKEGRHVFALEQATEAVRARPDYANAGMLQAECHMELFDFDAAAAAYRRVASLEPHNSAWIDCAERAETMARATPYEVLGVPDTADAPAIKRAYRVQCLQWHPDKHQKTAEERARASAMFQRVTRAYETLSDELARADLDIRLRADALRAFRAEADLRAGTAGAGMGAGMGVGGRGDFGGVHHAPTVDQILQDAMRAGREFARDFGEATAYDERGCYSERYTHDLDEDLRQPNFGAWRKPSRTSPAWFENDTAV</sequence>
<evidence type="ECO:0000256" key="3">
    <source>
        <dbReference type="SAM" id="Coils"/>
    </source>
</evidence>
<evidence type="ECO:0000256" key="2">
    <source>
        <dbReference type="PROSITE-ProRule" id="PRU00339"/>
    </source>
</evidence>
<keyword evidence="7" id="KW-1185">Reference proteome</keyword>
<dbReference type="Pfam" id="PF12796">
    <property type="entry name" value="Ank_2"/>
    <property type="match status" value="1"/>
</dbReference>
<dbReference type="EMBL" id="JWZX01003392">
    <property type="protein sequence ID" value="KOO21059.1"/>
    <property type="molecule type" value="Genomic_DNA"/>
</dbReference>
<dbReference type="AlphaFoldDB" id="A0A0M0J3C8"/>
<dbReference type="PRINTS" id="PR00625">
    <property type="entry name" value="JDOMAIN"/>
</dbReference>
<dbReference type="InterPro" id="IPR019734">
    <property type="entry name" value="TPR_rpt"/>
</dbReference>
<feature type="region of interest" description="Disordered" evidence="4">
    <location>
        <begin position="748"/>
        <end position="767"/>
    </location>
</feature>
<feature type="repeat" description="ANK" evidence="1">
    <location>
        <begin position="399"/>
        <end position="431"/>
    </location>
</feature>
<feature type="compositionally biased region" description="Low complexity" evidence="4">
    <location>
        <begin position="246"/>
        <end position="267"/>
    </location>
</feature>
<dbReference type="SUPFAM" id="SSF48403">
    <property type="entry name" value="Ankyrin repeat"/>
    <property type="match status" value="1"/>
</dbReference>
<keyword evidence="3" id="KW-0175">Coiled coil</keyword>
<dbReference type="PROSITE" id="PS50088">
    <property type="entry name" value="ANK_REPEAT"/>
    <property type="match status" value="2"/>
</dbReference>
<dbReference type="InterPro" id="IPR001623">
    <property type="entry name" value="DnaJ_domain"/>
</dbReference>
<dbReference type="CDD" id="cd06257">
    <property type="entry name" value="DnaJ"/>
    <property type="match status" value="1"/>
</dbReference>
<evidence type="ECO:0000256" key="4">
    <source>
        <dbReference type="SAM" id="MobiDB-lite"/>
    </source>
</evidence>
<dbReference type="PROSITE" id="PS50076">
    <property type="entry name" value="DNAJ_2"/>
    <property type="match status" value="1"/>
</dbReference>
<dbReference type="InterPro" id="IPR002110">
    <property type="entry name" value="Ankyrin_rpt"/>
</dbReference>
<dbReference type="InterPro" id="IPR052758">
    <property type="entry name" value="SRC_co-chaperone"/>
</dbReference>
<organism evidence="6 7">
    <name type="scientific">Chrysochromulina tobinii</name>
    <dbReference type="NCBI Taxonomy" id="1460289"/>
    <lineage>
        <taxon>Eukaryota</taxon>
        <taxon>Haptista</taxon>
        <taxon>Haptophyta</taxon>
        <taxon>Prymnesiophyceae</taxon>
        <taxon>Prymnesiales</taxon>
        <taxon>Chrysochromulinaceae</taxon>
        <taxon>Chrysochromulina</taxon>
    </lineage>
</organism>
<feature type="region of interest" description="Disordered" evidence="4">
    <location>
        <begin position="175"/>
        <end position="200"/>
    </location>
</feature>
<evidence type="ECO:0000313" key="7">
    <source>
        <dbReference type="Proteomes" id="UP000037460"/>
    </source>
</evidence>
<dbReference type="Gene3D" id="1.25.40.20">
    <property type="entry name" value="Ankyrin repeat-containing domain"/>
    <property type="match status" value="2"/>
</dbReference>
<feature type="coiled-coil region" evidence="3">
    <location>
        <begin position="19"/>
        <end position="88"/>
    </location>
</feature>
<evidence type="ECO:0000259" key="5">
    <source>
        <dbReference type="PROSITE" id="PS50076"/>
    </source>
</evidence>
<name>A0A0M0J3C8_9EUKA</name>
<dbReference type="PANTHER" id="PTHR44200:SF1">
    <property type="entry name" value="DNAJ HOMOLOG SUBFAMILY C MEMBER 7"/>
    <property type="match status" value="1"/>
</dbReference>
<dbReference type="Pfam" id="PF00226">
    <property type="entry name" value="DnaJ"/>
    <property type="match status" value="1"/>
</dbReference>
<dbReference type="SUPFAM" id="SSF46565">
    <property type="entry name" value="Chaperone J-domain"/>
    <property type="match status" value="1"/>
</dbReference>
<gene>
    <name evidence="6" type="ORF">Ctob_002657</name>
</gene>
<comment type="caution">
    <text evidence="6">The sequence shown here is derived from an EMBL/GenBank/DDBJ whole genome shotgun (WGS) entry which is preliminary data.</text>
</comment>
<evidence type="ECO:0000313" key="6">
    <source>
        <dbReference type="EMBL" id="KOO21059.1"/>
    </source>
</evidence>
<dbReference type="SMART" id="SM00271">
    <property type="entry name" value="DnaJ"/>
    <property type="match status" value="1"/>
</dbReference>
<feature type="domain" description="J" evidence="5">
    <location>
        <begin position="587"/>
        <end position="656"/>
    </location>
</feature>
<feature type="repeat" description="TPR" evidence="2">
    <location>
        <begin position="537"/>
        <end position="570"/>
    </location>
</feature>
<dbReference type="Gene3D" id="1.10.287.110">
    <property type="entry name" value="DnaJ domain"/>
    <property type="match status" value="1"/>
</dbReference>